<comment type="similarity">
    <text evidence="1">In the C-terminal section; belongs to the class-I pyridoxal-phosphate-dependent aminotransferase family.</text>
</comment>
<keyword evidence="9" id="KW-1185">Reference proteome</keyword>
<evidence type="ECO:0000256" key="5">
    <source>
        <dbReference type="ARBA" id="ARBA00023163"/>
    </source>
</evidence>
<evidence type="ECO:0000259" key="7">
    <source>
        <dbReference type="PROSITE" id="PS50949"/>
    </source>
</evidence>
<dbReference type="Gene3D" id="3.40.640.10">
    <property type="entry name" value="Type I PLP-dependent aspartate aminotransferase-like (Major domain)"/>
    <property type="match status" value="1"/>
</dbReference>
<evidence type="ECO:0000256" key="3">
    <source>
        <dbReference type="ARBA" id="ARBA00023015"/>
    </source>
</evidence>
<dbReference type="InterPro" id="IPR000524">
    <property type="entry name" value="Tscrpt_reg_HTH_GntR"/>
</dbReference>
<dbReference type="InterPro" id="IPR015424">
    <property type="entry name" value="PyrdxlP-dep_Trfase"/>
</dbReference>
<dbReference type="CDD" id="cd00609">
    <property type="entry name" value="AAT_like"/>
    <property type="match status" value="1"/>
</dbReference>
<dbReference type="InterPro" id="IPR015421">
    <property type="entry name" value="PyrdxlP-dep_Trfase_major"/>
</dbReference>
<dbReference type="InterPro" id="IPR004839">
    <property type="entry name" value="Aminotransferase_I/II_large"/>
</dbReference>
<dbReference type="SUPFAM" id="SSF46785">
    <property type="entry name" value="Winged helix' DNA-binding domain"/>
    <property type="match status" value="1"/>
</dbReference>
<keyword evidence="5" id="KW-0804">Transcription</keyword>
<dbReference type="EMBL" id="CP095855">
    <property type="protein sequence ID" value="UPK72402.1"/>
    <property type="molecule type" value="Genomic_DNA"/>
</dbReference>
<keyword evidence="2" id="KW-0663">Pyridoxal phosphate</keyword>
<evidence type="ECO:0000313" key="9">
    <source>
        <dbReference type="Proteomes" id="UP000830198"/>
    </source>
</evidence>
<evidence type="ECO:0000256" key="6">
    <source>
        <dbReference type="SAM" id="MobiDB-lite"/>
    </source>
</evidence>
<dbReference type="SUPFAM" id="SSF53383">
    <property type="entry name" value="PLP-dependent transferases"/>
    <property type="match status" value="1"/>
</dbReference>
<dbReference type="CDD" id="cd07377">
    <property type="entry name" value="WHTH_GntR"/>
    <property type="match status" value="1"/>
</dbReference>
<dbReference type="InterPro" id="IPR036388">
    <property type="entry name" value="WH-like_DNA-bd_sf"/>
</dbReference>
<keyword evidence="8" id="KW-0032">Aminotransferase</keyword>
<protein>
    <submittedName>
        <fullName evidence="8">PLP-dependent aminotransferase family protein</fullName>
    </submittedName>
</protein>
<dbReference type="InterPro" id="IPR051446">
    <property type="entry name" value="HTH_trans_reg/aminotransferase"/>
</dbReference>
<dbReference type="InterPro" id="IPR036390">
    <property type="entry name" value="WH_DNA-bd_sf"/>
</dbReference>
<reference evidence="8 9" key="1">
    <citation type="submission" date="2022-04" db="EMBL/GenBank/DDBJ databases">
        <title>The arsenic-methylating capacity of Chitinophaga filiformis YT5 during chitin decomposition.</title>
        <authorList>
            <person name="Chen G."/>
            <person name="Liang Y."/>
        </authorList>
    </citation>
    <scope>NUCLEOTIDE SEQUENCE [LARGE SCALE GENOMIC DNA]</scope>
    <source>
        <strain evidence="8 9">YT5</strain>
    </source>
</reference>
<name>A0ABY4I939_CHIFI</name>
<evidence type="ECO:0000256" key="2">
    <source>
        <dbReference type="ARBA" id="ARBA00022898"/>
    </source>
</evidence>
<feature type="domain" description="HTH gntR-type" evidence="7">
    <location>
        <begin position="17"/>
        <end position="85"/>
    </location>
</feature>
<feature type="region of interest" description="Disordered" evidence="6">
    <location>
        <begin position="82"/>
        <end position="103"/>
    </location>
</feature>
<proteinExistence type="inferred from homology"/>
<dbReference type="RefSeq" id="WP_247814580.1">
    <property type="nucleotide sequence ID" value="NZ_CP095855.1"/>
</dbReference>
<dbReference type="PROSITE" id="PS50949">
    <property type="entry name" value="HTH_GNTR"/>
    <property type="match status" value="1"/>
</dbReference>
<keyword evidence="8" id="KW-0808">Transferase</keyword>
<dbReference type="SMART" id="SM00345">
    <property type="entry name" value="HTH_GNTR"/>
    <property type="match status" value="1"/>
</dbReference>
<accession>A0ABY4I939</accession>
<evidence type="ECO:0000256" key="4">
    <source>
        <dbReference type="ARBA" id="ARBA00023125"/>
    </source>
</evidence>
<dbReference type="PANTHER" id="PTHR46577">
    <property type="entry name" value="HTH-TYPE TRANSCRIPTIONAL REGULATORY PROTEIN GABR"/>
    <property type="match status" value="1"/>
</dbReference>
<dbReference type="Proteomes" id="UP000830198">
    <property type="component" value="Chromosome"/>
</dbReference>
<evidence type="ECO:0000256" key="1">
    <source>
        <dbReference type="ARBA" id="ARBA00005384"/>
    </source>
</evidence>
<dbReference type="Pfam" id="PF00392">
    <property type="entry name" value="GntR"/>
    <property type="match status" value="1"/>
</dbReference>
<dbReference type="Pfam" id="PF00155">
    <property type="entry name" value="Aminotran_1_2"/>
    <property type="match status" value="1"/>
</dbReference>
<organism evidence="8 9">
    <name type="scientific">Chitinophaga filiformis</name>
    <name type="common">Myxococcus filiformis</name>
    <name type="synonym">Flexibacter filiformis</name>
    <dbReference type="NCBI Taxonomy" id="104663"/>
    <lineage>
        <taxon>Bacteria</taxon>
        <taxon>Pseudomonadati</taxon>
        <taxon>Bacteroidota</taxon>
        <taxon>Chitinophagia</taxon>
        <taxon>Chitinophagales</taxon>
        <taxon>Chitinophagaceae</taxon>
        <taxon>Chitinophaga</taxon>
    </lineage>
</organism>
<evidence type="ECO:0000313" key="8">
    <source>
        <dbReference type="EMBL" id="UPK72402.1"/>
    </source>
</evidence>
<keyword evidence="3" id="KW-0805">Transcription regulation</keyword>
<sequence>MKSYRHVQIQLSFNSKEPIYQQIKAYIINEIMRGRLLPGALLPGSRVLAQQLKVNRNTVILAYEQLTAAGWLTSQYKSGTRVSDSMPAGQKGPPGQEAPPKPSLHIPFRHVNISLSSSNPPGNYDIIFDDGRPDLNLIPVAEISRECRRLFQQENQRQIFSNITERGNELLLQEVNTMLNNDRGLAVTTENICITHGMQMALYLTAQTLLLPGDHVAVEHPGYQPAWHAFKIAGAQLHYIPSDQYGINIEQLEASCRTTRLKALYITPHHQYPTTTTLSVEKRMQLLALSKQYNFVIIEDDYDHEYHFHSHHIPLAGMEHADNVIYLGSVMHTLPISFVCGPAAFINSLSAYRSIVNHEGDPVLQQAVANLMAAGDIRRHIHNTRYVYMKRLELANSIIHSIFAGQAHYSRPQGGLAIWLQLHKEVEAAQLLRKVQSAGMNLVNPLSYYTPHYNSAPGLRLGYASLEEPLIIKGLGKLAKVIQQL</sequence>
<dbReference type="PANTHER" id="PTHR46577:SF1">
    <property type="entry name" value="HTH-TYPE TRANSCRIPTIONAL REGULATORY PROTEIN GABR"/>
    <property type="match status" value="1"/>
</dbReference>
<dbReference type="GO" id="GO:0008483">
    <property type="term" value="F:transaminase activity"/>
    <property type="evidence" value="ECO:0007669"/>
    <property type="project" value="UniProtKB-KW"/>
</dbReference>
<gene>
    <name evidence="8" type="ORF">MYF79_14005</name>
</gene>
<dbReference type="Gene3D" id="1.10.10.10">
    <property type="entry name" value="Winged helix-like DNA-binding domain superfamily/Winged helix DNA-binding domain"/>
    <property type="match status" value="1"/>
</dbReference>
<keyword evidence="4" id="KW-0238">DNA-binding</keyword>